<dbReference type="EMBL" id="JAUDFV010000158">
    <property type="protein sequence ID" value="KAL2713317.1"/>
    <property type="molecule type" value="Genomic_DNA"/>
</dbReference>
<gene>
    <name evidence="1" type="ORF">V1478_017015</name>
</gene>
<comment type="caution">
    <text evidence="1">The sequence shown here is derived from an EMBL/GenBank/DDBJ whole genome shotgun (WGS) entry which is preliminary data.</text>
</comment>
<evidence type="ECO:0000313" key="1">
    <source>
        <dbReference type="EMBL" id="KAL2713317.1"/>
    </source>
</evidence>
<sequence length="122" mass="14394">MTAEHENETRVRLRRTKSVTHAEEIQKAEQLIDSNVVRATEYIKYGRHVALSILLIGKSTKMFDIIRNQHSDWRNVRLSIFVEMNIRLELNIDLHRFALSFINSTEIGFVRITSLFQLDMTY</sequence>
<protein>
    <submittedName>
        <fullName evidence="1">Diacylglycerol O-acyltransferase 1 isoform X1</fullName>
    </submittedName>
</protein>
<reference evidence="1 2" key="1">
    <citation type="journal article" date="2024" name="Ann. Entomol. Soc. Am.">
        <title>Genomic analyses of the southern and eastern yellowjacket wasps (Hymenoptera: Vespidae) reveal evolutionary signatures of social life.</title>
        <authorList>
            <person name="Catto M.A."/>
            <person name="Caine P.B."/>
            <person name="Orr S.E."/>
            <person name="Hunt B.G."/>
            <person name="Goodisman M.A.D."/>
        </authorList>
    </citation>
    <scope>NUCLEOTIDE SEQUENCE [LARGE SCALE GENOMIC DNA]</scope>
    <source>
        <strain evidence="1">233</strain>
        <tissue evidence="1">Head and thorax</tissue>
    </source>
</reference>
<dbReference type="AlphaFoldDB" id="A0ABD1ZYR3"/>
<dbReference type="Proteomes" id="UP001607302">
    <property type="component" value="Unassembled WGS sequence"/>
</dbReference>
<organism evidence="1 2">
    <name type="scientific">Vespula squamosa</name>
    <name type="common">Southern yellow jacket</name>
    <name type="synonym">Wasp</name>
    <dbReference type="NCBI Taxonomy" id="30214"/>
    <lineage>
        <taxon>Eukaryota</taxon>
        <taxon>Metazoa</taxon>
        <taxon>Ecdysozoa</taxon>
        <taxon>Arthropoda</taxon>
        <taxon>Hexapoda</taxon>
        <taxon>Insecta</taxon>
        <taxon>Pterygota</taxon>
        <taxon>Neoptera</taxon>
        <taxon>Endopterygota</taxon>
        <taxon>Hymenoptera</taxon>
        <taxon>Apocrita</taxon>
        <taxon>Aculeata</taxon>
        <taxon>Vespoidea</taxon>
        <taxon>Vespidae</taxon>
        <taxon>Vespinae</taxon>
        <taxon>Vespula</taxon>
    </lineage>
</organism>
<proteinExistence type="predicted"/>
<accession>A0ABD1ZYR3</accession>
<name>A0ABD1ZYR3_VESSQ</name>
<evidence type="ECO:0000313" key="2">
    <source>
        <dbReference type="Proteomes" id="UP001607302"/>
    </source>
</evidence>
<keyword evidence="2" id="KW-1185">Reference proteome</keyword>